<dbReference type="AlphaFoldDB" id="A0AAV3T3F0"/>
<feature type="transmembrane region" description="Helical" evidence="1">
    <location>
        <begin position="119"/>
        <end position="145"/>
    </location>
</feature>
<feature type="transmembrane region" description="Helical" evidence="1">
    <location>
        <begin position="210"/>
        <end position="235"/>
    </location>
</feature>
<evidence type="ECO:0000256" key="1">
    <source>
        <dbReference type="SAM" id="Phobius"/>
    </source>
</evidence>
<comment type="caution">
    <text evidence="2">The sequence shown here is derived from an EMBL/GenBank/DDBJ whole genome shotgun (WGS) entry which is preliminary data.</text>
</comment>
<keyword evidence="1" id="KW-0812">Transmembrane</keyword>
<dbReference type="GeneID" id="68573327"/>
<evidence type="ECO:0008006" key="4">
    <source>
        <dbReference type="Google" id="ProtNLM"/>
    </source>
</evidence>
<keyword evidence="1" id="KW-0472">Membrane</keyword>
<organism evidence="2 3">
    <name type="scientific">Salarchaeum japonicum</name>
    <dbReference type="NCBI Taxonomy" id="555573"/>
    <lineage>
        <taxon>Archaea</taxon>
        <taxon>Methanobacteriati</taxon>
        <taxon>Methanobacteriota</taxon>
        <taxon>Stenosarchaea group</taxon>
        <taxon>Halobacteria</taxon>
        <taxon>Halobacteriales</taxon>
        <taxon>Halobacteriaceae</taxon>
    </lineage>
</organism>
<gene>
    <name evidence="2" type="ORF">GCM10009019_19910</name>
</gene>
<dbReference type="Pfam" id="PF24400">
    <property type="entry name" value="DUF7544"/>
    <property type="match status" value="1"/>
</dbReference>
<evidence type="ECO:0000313" key="2">
    <source>
        <dbReference type="EMBL" id="GAA0656036.1"/>
    </source>
</evidence>
<name>A0AAV3T3F0_9EURY</name>
<feature type="transmembrane region" description="Helical" evidence="1">
    <location>
        <begin position="151"/>
        <end position="176"/>
    </location>
</feature>
<dbReference type="InterPro" id="IPR055966">
    <property type="entry name" value="DUF7544"/>
</dbReference>
<proteinExistence type="predicted"/>
<keyword evidence="3" id="KW-1185">Reference proteome</keyword>
<reference evidence="2 3" key="1">
    <citation type="journal article" date="2019" name="Int. J. Syst. Evol. Microbiol.">
        <title>The Global Catalogue of Microorganisms (GCM) 10K type strain sequencing project: providing services to taxonomists for standard genome sequencing and annotation.</title>
        <authorList>
            <consortium name="The Broad Institute Genomics Platform"/>
            <consortium name="The Broad Institute Genome Sequencing Center for Infectious Disease"/>
            <person name="Wu L."/>
            <person name="Ma J."/>
        </authorList>
    </citation>
    <scope>NUCLEOTIDE SEQUENCE [LARGE SCALE GENOMIC DNA]</scope>
    <source>
        <strain evidence="2 3">JCM 16327</strain>
    </source>
</reference>
<protein>
    <recommendedName>
        <fullName evidence="4">Glycerophosphoryl diester phosphodiesterase membrane domain-containing protein</fullName>
    </recommendedName>
</protein>
<evidence type="ECO:0000313" key="3">
    <source>
        <dbReference type="Proteomes" id="UP001500194"/>
    </source>
</evidence>
<feature type="transmembrane region" description="Helical" evidence="1">
    <location>
        <begin position="241"/>
        <end position="274"/>
    </location>
</feature>
<dbReference type="EMBL" id="BAAADU010000002">
    <property type="protein sequence ID" value="GAA0656036.1"/>
    <property type="molecule type" value="Genomic_DNA"/>
</dbReference>
<dbReference type="Proteomes" id="UP001500194">
    <property type="component" value="Unassembled WGS sequence"/>
</dbReference>
<dbReference type="RefSeq" id="WP_227260022.1">
    <property type="nucleotide sequence ID" value="NZ_BAAADU010000002.1"/>
</dbReference>
<accession>A0AAV3T3F0</accession>
<feature type="transmembrane region" description="Helical" evidence="1">
    <location>
        <begin position="69"/>
        <end position="98"/>
    </location>
</feature>
<sequence>MDWYALSTLDNALDETRSLLTPVQVGVWLRLAVVAVFAGGATGTRNVSVFVEAVPTWGVRDALETAPRLAVLVAIALALFVVLGFVGSVMEFVLVSALRTRTVGLRGQFAAALAPGLRLFGFRAALGALALVPVSAVVALIVVALGTESVALAVVAVVLVPVAGVLALAAFVASAATTSFVVPLMQDGDLGVLDGWRAFWPTLRGELRQFVAYAAVRFGLSVLAGVLTSIVAGAFAVPVALAFAGLALTGVATAVLVAVGALALLLALALLVAVQVPVTTYLRYHSLLVLDASDAEFRLR</sequence>
<keyword evidence="1" id="KW-1133">Transmembrane helix</keyword>